<dbReference type="Pfam" id="PF05678">
    <property type="entry name" value="VQ"/>
    <property type="match status" value="1"/>
</dbReference>
<feature type="domain" description="VQ" evidence="2">
    <location>
        <begin position="36"/>
        <end position="63"/>
    </location>
</feature>
<feature type="compositionally biased region" description="Basic residues" evidence="1">
    <location>
        <begin position="17"/>
        <end position="31"/>
    </location>
</feature>
<protein>
    <submittedName>
        <fullName evidence="3">VQ protein</fullName>
    </submittedName>
</protein>
<comment type="caution">
    <text evidence="3">The sequence shown here is derived from an EMBL/GenBank/DDBJ whole genome shotgun (WGS) entry which is preliminary data.</text>
</comment>
<reference evidence="3 4" key="1">
    <citation type="submission" date="2023-12" db="EMBL/GenBank/DDBJ databases">
        <title>A high-quality genome assembly for Dillenia turbinata (Dilleniales).</title>
        <authorList>
            <person name="Chanderbali A."/>
        </authorList>
    </citation>
    <scope>NUCLEOTIDE SEQUENCE [LARGE SCALE GENOMIC DNA]</scope>
    <source>
        <strain evidence="3">LSX21</strain>
        <tissue evidence="3">Leaf</tissue>
    </source>
</reference>
<name>A0AAN8UEP6_9MAGN</name>
<dbReference type="InterPro" id="IPR008889">
    <property type="entry name" value="VQ"/>
</dbReference>
<proteinExistence type="predicted"/>
<dbReference type="EMBL" id="JBAMMX010000025">
    <property type="protein sequence ID" value="KAK6915383.1"/>
    <property type="molecule type" value="Genomic_DNA"/>
</dbReference>
<gene>
    <name evidence="3" type="ORF">RJ641_020500</name>
</gene>
<dbReference type="PANTHER" id="PTHR33624:SF17">
    <property type="entry name" value="OS07G0687400 PROTEIN"/>
    <property type="match status" value="1"/>
</dbReference>
<accession>A0AAN8UEP6</accession>
<dbReference type="Proteomes" id="UP001370490">
    <property type="component" value="Unassembled WGS sequence"/>
</dbReference>
<feature type="region of interest" description="Disordered" evidence="1">
    <location>
        <begin position="1"/>
        <end position="33"/>
    </location>
</feature>
<evidence type="ECO:0000313" key="4">
    <source>
        <dbReference type="Proteomes" id="UP001370490"/>
    </source>
</evidence>
<evidence type="ECO:0000256" key="1">
    <source>
        <dbReference type="SAM" id="MobiDB-lite"/>
    </source>
</evidence>
<organism evidence="3 4">
    <name type="scientific">Dillenia turbinata</name>
    <dbReference type="NCBI Taxonomy" id="194707"/>
    <lineage>
        <taxon>Eukaryota</taxon>
        <taxon>Viridiplantae</taxon>
        <taxon>Streptophyta</taxon>
        <taxon>Embryophyta</taxon>
        <taxon>Tracheophyta</taxon>
        <taxon>Spermatophyta</taxon>
        <taxon>Magnoliopsida</taxon>
        <taxon>eudicotyledons</taxon>
        <taxon>Gunneridae</taxon>
        <taxon>Pentapetalae</taxon>
        <taxon>Dilleniales</taxon>
        <taxon>Dilleniaceae</taxon>
        <taxon>Dillenia</taxon>
    </lineage>
</organism>
<dbReference type="AlphaFoldDB" id="A0AAN8UEP6"/>
<evidence type="ECO:0000259" key="2">
    <source>
        <dbReference type="Pfam" id="PF05678"/>
    </source>
</evidence>
<sequence length="131" mass="14534">MEEMGKHQYNSTQQSPKKAHKQPMKGKKKPTKVTYISSPMMVRACNESEFRAIVQELTGKDSNVWRPEEFGKAGEQLGDRHASGTTAENNNNSAVLEDNIGDMFLNNILPSVDFINGGLDGQFGDFARISI</sequence>
<dbReference type="InterPro" id="IPR039335">
    <property type="entry name" value="SIB1/2"/>
</dbReference>
<keyword evidence="4" id="KW-1185">Reference proteome</keyword>
<dbReference type="PANTHER" id="PTHR33624">
    <property type="entry name" value="SIGMA FACTOR BINDING PROTEIN 1, CHLOROPLASTIC"/>
    <property type="match status" value="1"/>
</dbReference>
<evidence type="ECO:0000313" key="3">
    <source>
        <dbReference type="EMBL" id="KAK6915383.1"/>
    </source>
</evidence>